<sequence length="314" mass="35016">MSRSNPEHHSAHHSPSTHHDLYAEVTNAIIAALEAGTPPWVCPWNKGHGSLIPANLTTGRPYRGVNVLLLNLRQMACGYSRNHWLTFQQAHSVGARVRKGEHGTRIVFFKLMERDDDSAPGQAANDEPTRRVIPLLRSFTVFNEAQVDDLPAGLTWPEAPESIWSPCDEADAVLVKSGALFRHGGDRAFYTPSQDFIQMPPPEVFESSERYYNVALHELTHWTGHPSRCNRPLAGRQHIEAYAFEELVAEMGSAFLSSHCGLPTQLHHASYIKSWLQALRDDKRLVFTAASQAQKAVDFLVGEANVAQREEVNA</sequence>
<comment type="caution">
    <text evidence="3">The sequence shown here is derived from an EMBL/GenBank/DDBJ whole genome shotgun (WGS) entry which is preliminary data.</text>
</comment>
<evidence type="ECO:0000259" key="2">
    <source>
        <dbReference type="Pfam" id="PF18818"/>
    </source>
</evidence>
<protein>
    <submittedName>
        <fullName evidence="3">ArdC family protein</fullName>
    </submittedName>
</protein>
<evidence type="ECO:0000313" key="4">
    <source>
        <dbReference type="Proteomes" id="UP001596501"/>
    </source>
</evidence>
<evidence type="ECO:0000259" key="1">
    <source>
        <dbReference type="Pfam" id="PF08401"/>
    </source>
</evidence>
<dbReference type="InterPro" id="IPR017113">
    <property type="entry name" value="Antirestriction_ArdC"/>
</dbReference>
<feature type="domain" description="N-terminal" evidence="1">
    <location>
        <begin position="20"/>
        <end position="142"/>
    </location>
</feature>
<proteinExistence type="predicted"/>
<dbReference type="EMBL" id="JBHTCA010000031">
    <property type="protein sequence ID" value="MFC7411411.1"/>
    <property type="molecule type" value="Genomic_DNA"/>
</dbReference>
<dbReference type="InterPro" id="IPR013610">
    <property type="entry name" value="ArdC_N"/>
</dbReference>
<gene>
    <name evidence="3" type="ORF">ACFQPB_21350</name>
</gene>
<organism evidence="3 4">
    <name type="scientific">Hydrogenophaga atypica</name>
    <dbReference type="NCBI Taxonomy" id="249409"/>
    <lineage>
        <taxon>Bacteria</taxon>
        <taxon>Pseudomonadati</taxon>
        <taxon>Pseudomonadota</taxon>
        <taxon>Betaproteobacteria</taxon>
        <taxon>Burkholderiales</taxon>
        <taxon>Comamonadaceae</taxon>
        <taxon>Hydrogenophaga</taxon>
    </lineage>
</organism>
<reference evidence="4" key="1">
    <citation type="journal article" date="2019" name="Int. J. Syst. Evol. Microbiol.">
        <title>The Global Catalogue of Microorganisms (GCM) 10K type strain sequencing project: providing services to taxonomists for standard genome sequencing and annotation.</title>
        <authorList>
            <consortium name="The Broad Institute Genomics Platform"/>
            <consortium name="The Broad Institute Genome Sequencing Center for Infectious Disease"/>
            <person name="Wu L."/>
            <person name="Ma J."/>
        </authorList>
    </citation>
    <scope>NUCLEOTIDE SEQUENCE [LARGE SCALE GENOMIC DNA]</scope>
    <source>
        <strain evidence="4">CGMCC 1.12371</strain>
    </source>
</reference>
<accession>A0ABW2QQ44</accession>
<dbReference type="InterPro" id="IPR041459">
    <property type="entry name" value="MPTase-PolyVal"/>
</dbReference>
<dbReference type="Pfam" id="PF08401">
    <property type="entry name" value="ArdcN"/>
    <property type="match status" value="1"/>
</dbReference>
<evidence type="ECO:0000313" key="3">
    <source>
        <dbReference type="EMBL" id="MFC7411411.1"/>
    </source>
</evidence>
<feature type="domain" description="Polyvalent protein metallopeptidase" evidence="2">
    <location>
        <begin position="169"/>
        <end position="292"/>
    </location>
</feature>
<dbReference type="PIRSF" id="PIRSF037112">
    <property type="entry name" value="Antirestriction_ArdC"/>
    <property type="match status" value="1"/>
</dbReference>
<dbReference type="Pfam" id="PF18818">
    <property type="entry name" value="MPTase-PolyVal"/>
    <property type="match status" value="1"/>
</dbReference>
<name>A0ABW2QQ44_9BURK</name>
<keyword evidence="4" id="KW-1185">Reference proteome</keyword>
<dbReference type="Proteomes" id="UP001596501">
    <property type="component" value="Unassembled WGS sequence"/>
</dbReference>
<dbReference type="RefSeq" id="WP_382227805.1">
    <property type="nucleotide sequence ID" value="NZ_JBHTCA010000031.1"/>
</dbReference>